<reference evidence="1 2" key="1">
    <citation type="submission" date="2024-09" db="EMBL/GenBank/DDBJ databases">
        <authorList>
            <person name="Lee S.D."/>
        </authorList>
    </citation>
    <scope>NUCLEOTIDE SEQUENCE [LARGE SCALE GENOMIC DNA]</scope>
    <source>
        <strain evidence="1 2">N1-1</strain>
    </source>
</reference>
<dbReference type="PANTHER" id="PTHR43806:SF11">
    <property type="entry name" value="CEREVISIN-RELATED"/>
    <property type="match status" value="1"/>
</dbReference>
<dbReference type="EMBL" id="JBHEZX010000008">
    <property type="protein sequence ID" value="MFC1411682.1"/>
    <property type="molecule type" value="Genomic_DNA"/>
</dbReference>
<evidence type="ECO:0000313" key="2">
    <source>
        <dbReference type="Proteomes" id="UP001592582"/>
    </source>
</evidence>
<name>A0ABV6VDL4_9ACTN</name>
<keyword evidence="2" id="KW-1185">Reference proteome</keyword>
<protein>
    <submittedName>
        <fullName evidence="1">S8 family serine peptidase</fullName>
    </submittedName>
</protein>
<dbReference type="InterPro" id="IPR015500">
    <property type="entry name" value="Peptidase_S8_subtilisin-rel"/>
</dbReference>
<dbReference type="PROSITE" id="PS00137">
    <property type="entry name" value="SUBTILASE_HIS"/>
    <property type="match status" value="1"/>
</dbReference>
<comment type="caution">
    <text evidence="1">The sequence shown here is derived from an EMBL/GenBank/DDBJ whole genome shotgun (WGS) entry which is preliminary data.</text>
</comment>
<dbReference type="InterPro" id="IPR000209">
    <property type="entry name" value="Peptidase_S8/S53_dom"/>
</dbReference>
<organism evidence="1 2">
    <name type="scientific">Streptacidiphilus alkalitolerans</name>
    <dbReference type="NCBI Taxonomy" id="3342712"/>
    <lineage>
        <taxon>Bacteria</taxon>
        <taxon>Bacillati</taxon>
        <taxon>Actinomycetota</taxon>
        <taxon>Actinomycetes</taxon>
        <taxon>Kitasatosporales</taxon>
        <taxon>Streptomycetaceae</taxon>
        <taxon>Streptacidiphilus</taxon>
    </lineage>
</organism>
<dbReference type="Gene3D" id="3.40.50.200">
    <property type="entry name" value="Peptidase S8/S53 domain"/>
    <property type="match status" value="1"/>
</dbReference>
<evidence type="ECO:0000313" key="1">
    <source>
        <dbReference type="EMBL" id="MFC1411682.1"/>
    </source>
</evidence>
<dbReference type="InterPro" id="IPR050131">
    <property type="entry name" value="Peptidase_S8_subtilisin-like"/>
</dbReference>
<accession>A0ABV6VDL4</accession>
<dbReference type="Pfam" id="PF00082">
    <property type="entry name" value="Peptidase_S8"/>
    <property type="match status" value="1"/>
</dbReference>
<dbReference type="PANTHER" id="PTHR43806">
    <property type="entry name" value="PEPTIDASE S8"/>
    <property type="match status" value="1"/>
</dbReference>
<dbReference type="PRINTS" id="PR00723">
    <property type="entry name" value="SUBTILISIN"/>
</dbReference>
<dbReference type="Proteomes" id="UP001592582">
    <property type="component" value="Unassembled WGS sequence"/>
</dbReference>
<dbReference type="PROSITE" id="PS51892">
    <property type="entry name" value="SUBTILASE"/>
    <property type="match status" value="1"/>
</dbReference>
<dbReference type="InterPro" id="IPR022398">
    <property type="entry name" value="Peptidase_S8_His-AS"/>
</dbReference>
<proteinExistence type="predicted"/>
<sequence>MALKRSLRTLGAVTAVGVLLLTTALTAHADAARNKQWALQAFKAQQRIWPLSTGKGVVVAVIDSPIRVTHLDLTGQLLVGKDFASSSAPAVASDGHGTMVASLIAGRGHGPNQADGIMGLAPSAKILPLTVNVKAAGIYQQISDAIRFAVDHGAGVINISLGGVGKDIAEQSAVAYAESNNVVVVAGSGNDGADAICYPAAFPGVVAVGGAAEDGSIWAESNRGPGLVLVAPSTGILGDDSGTDSQYSLGNGTSYATAYVSAAAALVRAKFPGLTAGQVINRLVKTARDPNAVAGQTTPDPHYGYGILRPDAALNTTMAAGPAAGPLPQVSDPLAGGVKGNSAAVKQGGSSGIGAGAAAVGGVVLLALVAAMAVGVSRRRRRSRA</sequence>
<dbReference type="InterPro" id="IPR036852">
    <property type="entry name" value="Peptidase_S8/S53_dom_sf"/>
</dbReference>
<gene>
    <name evidence="1" type="ORF">ACEZDG_20670</name>
</gene>
<dbReference type="SUPFAM" id="SSF52743">
    <property type="entry name" value="Subtilisin-like"/>
    <property type="match status" value="1"/>
</dbReference>